<keyword evidence="2" id="KW-1185">Reference proteome</keyword>
<gene>
    <name evidence="1" type="ORF">D5281_09920</name>
</gene>
<reference evidence="1" key="1">
    <citation type="submission" date="2018-09" db="EMBL/GenBank/DDBJ databases">
        <title>Murine metabolic-syndrome-specific gut microbial biobank.</title>
        <authorList>
            <person name="Liu C."/>
        </authorList>
    </citation>
    <scope>NUCLEOTIDE SEQUENCE</scope>
    <source>
        <strain evidence="1">D42-62</strain>
    </source>
</reference>
<sequence length="74" mass="8535">MFSYDSKTASLRQTWTSIKEREMHRGKVGYSGFTIEALYNTFIQTTPRIGFWLDNSSQTPQKTAETILKSNKPI</sequence>
<organism evidence="1 2">
    <name type="scientific">Parablautia muri</name>
    <dbReference type="NCBI Taxonomy" id="2320879"/>
    <lineage>
        <taxon>Bacteria</taxon>
        <taxon>Bacillati</taxon>
        <taxon>Bacillota</taxon>
        <taxon>Clostridia</taxon>
        <taxon>Lachnospirales</taxon>
        <taxon>Lachnospiraceae</taxon>
        <taxon>Parablautia</taxon>
    </lineage>
</organism>
<proteinExistence type="predicted"/>
<comment type="caution">
    <text evidence="1">The sequence shown here is derived from an EMBL/GenBank/DDBJ whole genome shotgun (WGS) entry which is preliminary data.</text>
</comment>
<dbReference type="Proteomes" id="UP001154420">
    <property type="component" value="Unassembled WGS sequence"/>
</dbReference>
<name>A0A9X5GS40_9FIRM</name>
<protein>
    <submittedName>
        <fullName evidence="1">Phosphotransferase</fullName>
    </submittedName>
</protein>
<accession>A0A9X5GS40</accession>
<dbReference type="AlphaFoldDB" id="A0A9X5GS40"/>
<dbReference type="OrthoDB" id="9811893at2"/>
<dbReference type="EMBL" id="QZDT01000013">
    <property type="protein sequence ID" value="NBJ92904.1"/>
    <property type="molecule type" value="Genomic_DNA"/>
</dbReference>
<evidence type="ECO:0000313" key="2">
    <source>
        <dbReference type="Proteomes" id="UP001154420"/>
    </source>
</evidence>
<evidence type="ECO:0000313" key="1">
    <source>
        <dbReference type="EMBL" id="NBJ92904.1"/>
    </source>
</evidence>